<dbReference type="GO" id="GO:0030488">
    <property type="term" value="P:tRNA methylation"/>
    <property type="evidence" value="ECO:0007669"/>
    <property type="project" value="InterPro"/>
</dbReference>
<comment type="caution">
    <text evidence="12">The sequence shown here is derived from an EMBL/GenBank/DDBJ whole genome shotgun (WGS) entry which is preliminary data.</text>
</comment>
<name>A0AAN6JVJ3_9BASI</name>
<reference evidence="12" key="1">
    <citation type="journal article" date="2023" name="PhytoFront">
        <title>Draft Genome Resources of Seven Strains of Tilletia horrida, Causal Agent of Kernel Smut of Rice.</title>
        <authorList>
            <person name="Khanal S."/>
            <person name="Antony Babu S."/>
            <person name="Zhou X.G."/>
        </authorList>
    </citation>
    <scope>NUCLEOTIDE SEQUENCE</scope>
    <source>
        <strain evidence="12">TX6</strain>
    </source>
</reference>
<feature type="compositionally biased region" description="Polar residues" evidence="10">
    <location>
        <begin position="577"/>
        <end position="589"/>
    </location>
</feature>
<dbReference type="GO" id="GO:0160107">
    <property type="term" value="F:tRNA (adenine(58)-N1)-methyltransferase activity"/>
    <property type="evidence" value="ECO:0007669"/>
    <property type="project" value="UniProtKB-EC"/>
</dbReference>
<dbReference type="Gene3D" id="3.40.50.150">
    <property type="entry name" value="Vaccinia Virus protein VP39"/>
    <property type="match status" value="1"/>
</dbReference>
<keyword evidence="7" id="KW-0819">tRNA processing</keyword>
<accession>A0AAN6JVJ3</accession>
<keyword evidence="5 12" id="KW-0808">Transferase</keyword>
<sequence length="589" mass="63230">MSAAAVAVATTAPRDSADSAAAAPIQLSKSTSHFIEDGDLILIYVSHNRNPLPVVVHAGAVHINAFGAFPHSTAFIGKPFGSKIHSANNKGFVYVLRPSPELWTLSLPHRTQILYQTDISFITAQLHLSPGSRIIEAGTGSGSFTHALARTVGRAGQMNRFQGTGSESVGRNDPREQLAAARVSALDALDDTIDNVPTDGRVFSYEFHAQRFGKAKIEFAAHGLSDIVRMTHRNVCKDGFGLSLPPKAGPSSETLDGGAKEALAVYPIVDAVFLDLPAPWEAVPLVAPHLNRDHTTRICCFSPCIEQVLKTVTALNAEGFADVQTWEVLMREIESSPLAVPTFVNTNTGDVAGGHDDEDAGDDDDDEESSKDKRGNGKVGKAQHNSLKRKRDENGAQPAQRASKGWGLERPREVTDVIERILDVEERKEVRRMAQVHKARASRLKREAEANASSGDKEDDDALDEDEAGQDEEDAQMALLGQDSAAEAGDQAESSTRPSDQDTSAKSQKPSRPAIPRRYGQAAVYGRIVPEMRGHTSYLTFGTMLARVPGAEVRTNGDAGASSVQGNKHEIAESDEVQANGSSVPRPSS</sequence>
<dbReference type="Gene3D" id="3.10.330.20">
    <property type="match status" value="1"/>
</dbReference>
<feature type="compositionally biased region" description="Acidic residues" evidence="10">
    <location>
        <begin position="457"/>
        <end position="475"/>
    </location>
</feature>
<dbReference type="GO" id="GO:0005634">
    <property type="term" value="C:nucleus"/>
    <property type="evidence" value="ECO:0007669"/>
    <property type="project" value="UniProtKB-SubCell"/>
</dbReference>
<evidence type="ECO:0000256" key="5">
    <source>
        <dbReference type="ARBA" id="ARBA00022679"/>
    </source>
</evidence>
<feature type="domain" description="tRNA (adenine(58)-N(1))-methyltransferase catalytic subunit TRM61 C-terminal" evidence="11">
    <location>
        <begin position="91"/>
        <end position="161"/>
    </location>
</feature>
<dbReference type="EC" id="2.1.1.220" evidence="2"/>
<evidence type="ECO:0000256" key="4">
    <source>
        <dbReference type="ARBA" id="ARBA00022603"/>
    </source>
</evidence>
<dbReference type="Pfam" id="PF08704">
    <property type="entry name" value="GCD14"/>
    <property type="match status" value="3"/>
</dbReference>
<dbReference type="InterPro" id="IPR049470">
    <property type="entry name" value="TRM61_C"/>
</dbReference>
<evidence type="ECO:0000256" key="3">
    <source>
        <dbReference type="ARBA" id="ARBA00015963"/>
    </source>
</evidence>
<keyword evidence="6" id="KW-0949">S-adenosyl-L-methionine</keyword>
<evidence type="ECO:0000256" key="7">
    <source>
        <dbReference type="ARBA" id="ARBA00022694"/>
    </source>
</evidence>
<dbReference type="EMBL" id="JAPDMZ010000031">
    <property type="protein sequence ID" value="KAK0555019.1"/>
    <property type="molecule type" value="Genomic_DNA"/>
</dbReference>
<keyword evidence="8" id="KW-0539">Nucleus</keyword>
<feature type="region of interest" description="Disordered" evidence="10">
    <location>
        <begin position="438"/>
        <end position="519"/>
    </location>
</feature>
<feature type="compositionally biased region" description="Acidic residues" evidence="10">
    <location>
        <begin position="356"/>
        <end position="369"/>
    </location>
</feature>
<evidence type="ECO:0000256" key="1">
    <source>
        <dbReference type="ARBA" id="ARBA00004123"/>
    </source>
</evidence>
<dbReference type="AlphaFoldDB" id="A0AAN6JVJ3"/>
<evidence type="ECO:0000256" key="9">
    <source>
        <dbReference type="ARBA" id="ARBA00033309"/>
    </source>
</evidence>
<evidence type="ECO:0000313" key="12">
    <source>
        <dbReference type="EMBL" id="KAK0555019.1"/>
    </source>
</evidence>
<evidence type="ECO:0000256" key="2">
    <source>
        <dbReference type="ARBA" id="ARBA00012796"/>
    </source>
</evidence>
<feature type="region of interest" description="Disordered" evidence="10">
    <location>
        <begin position="554"/>
        <end position="589"/>
    </location>
</feature>
<dbReference type="PANTHER" id="PTHR12133:SF2">
    <property type="entry name" value="TRNA (ADENINE(58)-N(1))-METHYLTRANSFERASE CATALYTIC SUBUNIT TRMT61A"/>
    <property type="match status" value="1"/>
</dbReference>
<proteinExistence type="predicted"/>
<dbReference type="PANTHER" id="PTHR12133">
    <property type="entry name" value="TRNA (ADENINE(58)-N(1))-METHYLTRANSFERASE"/>
    <property type="match status" value="1"/>
</dbReference>
<dbReference type="InterPro" id="IPR029063">
    <property type="entry name" value="SAM-dependent_MTases_sf"/>
</dbReference>
<gene>
    <name evidence="12" type="primary">TRM61</name>
    <name evidence="12" type="ORF">OC846_001876</name>
</gene>
<feature type="domain" description="tRNA (adenine(58)-N(1))-methyltransferase catalytic subunit TRM61 C-terminal" evidence="11">
    <location>
        <begin position="265"/>
        <end position="343"/>
    </location>
</feature>
<comment type="subcellular location">
    <subcellularLocation>
        <location evidence="1">Nucleus</location>
    </subcellularLocation>
</comment>
<evidence type="ECO:0000256" key="8">
    <source>
        <dbReference type="ARBA" id="ARBA00023242"/>
    </source>
</evidence>
<dbReference type="PROSITE" id="PS51620">
    <property type="entry name" value="SAM_TRM61"/>
    <property type="match status" value="1"/>
</dbReference>
<dbReference type="Proteomes" id="UP001176517">
    <property type="component" value="Unassembled WGS sequence"/>
</dbReference>
<protein>
    <recommendedName>
        <fullName evidence="3">tRNA (adenine(58)-N(1))-methyltransferase catalytic subunit TRM61</fullName>
        <ecNumber evidence="2">2.1.1.220</ecNumber>
    </recommendedName>
    <alternativeName>
        <fullName evidence="9">tRNA(m1A58)-methyltransferase subunit TRM61</fullName>
    </alternativeName>
</protein>
<evidence type="ECO:0000259" key="11">
    <source>
        <dbReference type="Pfam" id="PF08704"/>
    </source>
</evidence>
<evidence type="ECO:0000256" key="6">
    <source>
        <dbReference type="ARBA" id="ARBA00022691"/>
    </source>
</evidence>
<dbReference type="InterPro" id="IPR014816">
    <property type="entry name" value="tRNA_MeTrfase_Gcd14"/>
</dbReference>
<dbReference type="SUPFAM" id="SSF53335">
    <property type="entry name" value="S-adenosyl-L-methionine-dependent methyltransferases"/>
    <property type="match status" value="1"/>
</dbReference>
<feature type="compositionally biased region" description="Polar residues" evidence="10">
    <location>
        <begin position="492"/>
        <end position="510"/>
    </location>
</feature>
<evidence type="ECO:0000256" key="10">
    <source>
        <dbReference type="SAM" id="MobiDB-lite"/>
    </source>
</evidence>
<organism evidence="12 13">
    <name type="scientific">Tilletia horrida</name>
    <dbReference type="NCBI Taxonomy" id="155126"/>
    <lineage>
        <taxon>Eukaryota</taxon>
        <taxon>Fungi</taxon>
        <taxon>Dikarya</taxon>
        <taxon>Basidiomycota</taxon>
        <taxon>Ustilaginomycotina</taxon>
        <taxon>Exobasidiomycetes</taxon>
        <taxon>Tilletiales</taxon>
        <taxon>Tilletiaceae</taxon>
        <taxon>Tilletia</taxon>
    </lineage>
</organism>
<evidence type="ECO:0000313" key="13">
    <source>
        <dbReference type="Proteomes" id="UP001176517"/>
    </source>
</evidence>
<feature type="domain" description="tRNA (adenine(58)-N(1))-methyltransferase catalytic subunit TRM61 C-terminal" evidence="11">
    <location>
        <begin position="196"/>
        <end position="242"/>
    </location>
</feature>
<dbReference type="GO" id="GO:0031515">
    <property type="term" value="C:tRNA (m1A) methyltransferase complex"/>
    <property type="evidence" value="ECO:0007669"/>
    <property type="project" value="InterPro"/>
</dbReference>
<keyword evidence="13" id="KW-1185">Reference proteome</keyword>
<keyword evidence="4 12" id="KW-0489">Methyltransferase</keyword>
<feature type="region of interest" description="Disordered" evidence="10">
    <location>
        <begin position="344"/>
        <end position="408"/>
    </location>
</feature>